<dbReference type="AlphaFoldDB" id="A0A391P1C4"/>
<proteinExistence type="predicted"/>
<keyword evidence="3" id="KW-1133">Transmembrane helix</keyword>
<dbReference type="PANTHER" id="PTHR31302">
    <property type="entry name" value="TRANSMEMBRANE PROTEIN WITH METALLOPHOSPHOESTERASE DOMAIN-RELATED"/>
    <property type="match status" value="1"/>
</dbReference>
<keyword evidence="6" id="KW-1185">Reference proteome</keyword>
<dbReference type="GO" id="GO:0008758">
    <property type="term" value="F:UDP-2,3-diacylglucosamine hydrolase activity"/>
    <property type="evidence" value="ECO:0007669"/>
    <property type="project" value="TreeGrafter"/>
</dbReference>
<dbReference type="InterPro" id="IPR004843">
    <property type="entry name" value="Calcineurin-like_PHP"/>
</dbReference>
<feature type="domain" description="Calcineurin-like phosphoesterase" evidence="4">
    <location>
        <begin position="50"/>
        <end position="229"/>
    </location>
</feature>
<dbReference type="GO" id="GO:0009245">
    <property type="term" value="P:lipid A biosynthetic process"/>
    <property type="evidence" value="ECO:0007669"/>
    <property type="project" value="TreeGrafter"/>
</dbReference>
<dbReference type="PANTHER" id="PTHR31302:SF31">
    <property type="entry name" value="PHOSPHODIESTERASE YAEI"/>
    <property type="match status" value="1"/>
</dbReference>
<dbReference type="GO" id="GO:0046872">
    <property type="term" value="F:metal ion binding"/>
    <property type="evidence" value="ECO:0007669"/>
    <property type="project" value="UniProtKB-KW"/>
</dbReference>
<gene>
    <name evidence="5" type="ORF">KGMB01110_01520</name>
</gene>
<sequence length="299" mass="34352">MQEILQTVIWIIAIIFAVTVAEMIRELHTFRVREYEVISPKLNGIKKNLQVVLLSDLHNHVYGEKNKKLLDEIRKIHPDLILVAGDMLVGKEDISWEVAAQFVEQLPEICPVYYGNGNHEQRMKEQQEVYGDAFFSYKERLEKAGIHFLENQTDQIKIAGRTIVVTGLELPNSYYKKFRKHFLGKERLEEMLGKGETENFQILIAHNPVFFQDYRNWGADLVVSGHLHGGIIRIPGLGGLITPQAKLFPKYSGELTKKEESYIAVSRGLGSHTVNIRLFNEAEIVALELKPEQEKEEDR</sequence>
<keyword evidence="1" id="KW-0479">Metal-binding</keyword>
<evidence type="ECO:0000313" key="6">
    <source>
        <dbReference type="Proteomes" id="UP000265643"/>
    </source>
</evidence>
<evidence type="ECO:0000256" key="1">
    <source>
        <dbReference type="ARBA" id="ARBA00022723"/>
    </source>
</evidence>
<evidence type="ECO:0000313" key="5">
    <source>
        <dbReference type="EMBL" id="GCA65716.1"/>
    </source>
</evidence>
<dbReference type="EMBL" id="BHGK01000001">
    <property type="protein sequence ID" value="GCA65716.1"/>
    <property type="molecule type" value="Genomic_DNA"/>
</dbReference>
<dbReference type="Gene3D" id="3.60.21.10">
    <property type="match status" value="1"/>
</dbReference>
<evidence type="ECO:0000256" key="3">
    <source>
        <dbReference type="SAM" id="Phobius"/>
    </source>
</evidence>
<feature type="transmembrane region" description="Helical" evidence="3">
    <location>
        <begin position="6"/>
        <end position="24"/>
    </location>
</feature>
<keyword evidence="3" id="KW-0812">Transmembrane</keyword>
<organism evidence="5 6">
    <name type="scientific">Mediterraneibacter butyricigenes</name>
    <dbReference type="NCBI Taxonomy" id="2316025"/>
    <lineage>
        <taxon>Bacteria</taxon>
        <taxon>Bacillati</taxon>
        <taxon>Bacillota</taxon>
        <taxon>Clostridia</taxon>
        <taxon>Lachnospirales</taxon>
        <taxon>Lachnospiraceae</taxon>
        <taxon>Mediterraneibacter</taxon>
    </lineage>
</organism>
<evidence type="ECO:0000256" key="2">
    <source>
        <dbReference type="ARBA" id="ARBA00022801"/>
    </source>
</evidence>
<dbReference type="Proteomes" id="UP000265643">
    <property type="component" value="Unassembled WGS sequence"/>
</dbReference>
<reference evidence="6" key="1">
    <citation type="submission" date="2018-09" db="EMBL/GenBank/DDBJ databases">
        <title>Draft Genome Sequence of Mediterraneibacter sp. KCTC 15684.</title>
        <authorList>
            <person name="Kim J.S."/>
            <person name="Han K.I."/>
            <person name="Suh M.K."/>
            <person name="Lee K.C."/>
            <person name="Eom M.K."/>
            <person name="Lee J.H."/>
            <person name="Park S.H."/>
            <person name="Kang S.W."/>
            <person name="Park J.E."/>
            <person name="Oh B.S."/>
            <person name="Yu S.Y."/>
            <person name="Choi S.H."/>
            <person name="Lee D.H."/>
            <person name="Yoon H."/>
            <person name="Kim B."/>
            <person name="Yang S.J."/>
            <person name="Lee J.S."/>
        </authorList>
    </citation>
    <scope>NUCLEOTIDE SEQUENCE [LARGE SCALE GENOMIC DNA]</scope>
    <source>
        <strain evidence="6">KCTC 15684</strain>
    </source>
</reference>
<comment type="caution">
    <text evidence="5">The sequence shown here is derived from an EMBL/GenBank/DDBJ whole genome shotgun (WGS) entry which is preliminary data.</text>
</comment>
<dbReference type="InterPro" id="IPR051158">
    <property type="entry name" value="Metallophosphoesterase_sf"/>
</dbReference>
<dbReference type="RefSeq" id="WP_119297297.1">
    <property type="nucleotide sequence ID" value="NZ_BHGK01000001.1"/>
</dbReference>
<keyword evidence="3" id="KW-0472">Membrane</keyword>
<dbReference type="InterPro" id="IPR029052">
    <property type="entry name" value="Metallo-depent_PP-like"/>
</dbReference>
<accession>A0A391P1C4</accession>
<evidence type="ECO:0000259" key="4">
    <source>
        <dbReference type="Pfam" id="PF00149"/>
    </source>
</evidence>
<dbReference type="SUPFAM" id="SSF56300">
    <property type="entry name" value="Metallo-dependent phosphatases"/>
    <property type="match status" value="1"/>
</dbReference>
<dbReference type="GO" id="GO:0016020">
    <property type="term" value="C:membrane"/>
    <property type="evidence" value="ECO:0007669"/>
    <property type="project" value="GOC"/>
</dbReference>
<name>A0A391P1C4_9FIRM</name>
<protein>
    <submittedName>
        <fullName evidence="5">Phosphoesterase</fullName>
    </submittedName>
</protein>
<dbReference type="Pfam" id="PF00149">
    <property type="entry name" value="Metallophos"/>
    <property type="match status" value="1"/>
</dbReference>
<keyword evidence="2" id="KW-0378">Hydrolase</keyword>